<accession>A0A6C0B6Q7</accession>
<name>A0A6C0B6Q7_9ZZZZ</name>
<organism evidence="1">
    <name type="scientific">viral metagenome</name>
    <dbReference type="NCBI Taxonomy" id="1070528"/>
    <lineage>
        <taxon>unclassified sequences</taxon>
        <taxon>metagenomes</taxon>
        <taxon>organismal metagenomes</taxon>
    </lineage>
</organism>
<sequence length="254" mass="28795">MSASQTLLVDAVRIVSLPRELATSYDVSAFICSEFGVGPVSSVRIVYMKSTNGTPYRSAFVDMMEPISLEYGGQRTIESKGQYHFENGKVMDHVKIVHSEKSSYNKGVLELEPGQWTSIYVPFVPKDLSSVRGDLRYNTSAALATFFEDELMLGEVSHIELVDGKVRSARVFFRNWFNNRTSLLVRAAINAKHEFLCDGYYDGFEFRKFDNRRYIVLRKNTVEYDSSSSLNEPTTSTIRAVDANNEQVELTIMI</sequence>
<dbReference type="AlphaFoldDB" id="A0A6C0B6Q7"/>
<dbReference type="EMBL" id="MN739088">
    <property type="protein sequence ID" value="QHS87732.1"/>
    <property type="molecule type" value="Genomic_DNA"/>
</dbReference>
<proteinExistence type="predicted"/>
<evidence type="ECO:0000313" key="1">
    <source>
        <dbReference type="EMBL" id="QHS87732.1"/>
    </source>
</evidence>
<reference evidence="1" key="1">
    <citation type="journal article" date="2020" name="Nature">
        <title>Giant virus diversity and host interactions through global metagenomics.</title>
        <authorList>
            <person name="Schulz F."/>
            <person name="Roux S."/>
            <person name="Paez-Espino D."/>
            <person name="Jungbluth S."/>
            <person name="Walsh D.A."/>
            <person name="Denef V.J."/>
            <person name="McMahon K.D."/>
            <person name="Konstantinidis K.T."/>
            <person name="Eloe-Fadrosh E.A."/>
            <person name="Kyrpides N.C."/>
            <person name="Woyke T."/>
        </authorList>
    </citation>
    <scope>NUCLEOTIDE SEQUENCE</scope>
    <source>
        <strain evidence="1">GVMAG-M-3300010158-13</strain>
    </source>
</reference>
<protein>
    <submittedName>
        <fullName evidence="1">Uncharacterized protein</fullName>
    </submittedName>
</protein>